<dbReference type="Gene3D" id="3.30.930.10">
    <property type="entry name" value="Bira Bifunctional Protein, Domain 2"/>
    <property type="match status" value="1"/>
</dbReference>
<reference evidence="3 4" key="1">
    <citation type="submission" date="2024-05" db="EMBL/GenBank/DDBJ databases">
        <title>Sinomonas sp. nov., isolated from a waste landfill.</title>
        <authorList>
            <person name="Zhao Y."/>
        </authorList>
    </citation>
    <scope>NUCLEOTIDE SEQUENCE [LARGE SCALE GENOMIC DNA]</scope>
    <source>
        <strain evidence="3 4">CCTCC AB2014300</strain>
    </source>
</reference>
<protein>
    <submittedName>
        <fullName evidence="3">Lipoate--protein ligase family protein</fullName>
    </submittedName>
</protein>
<dbReference type="Proteomes" id="UP001422074">
    <property type="component" value="Unassembled WGS sequence"/>
</dbReference>
<evidence type="ECO:0000259" key="2">
    <source>
        <dbReference type="PROSITE" id="PS51733"/>
    </source>
</evidence>
<feature type="domain" description="BPL/LPL catalytic" evidence="2">
    <location>
        <begin position="42"/>
        <end position="230"/>
    </location>
</feature>
<dbReference type="GO" id="GO:0016874">
    <property type="term" value="F:ligase activity"/>
    <property type="evidence" value="ECO:0007669"/>
    <property type="project" value="UniProtKB-KW"/>
</dbReference>
<evidence type="ECO:0000313" key="3">
    <source>
        <dbReference type="EMBL" id="MEN2745636.1"/>
    </source>
</evidence>
<name>A0ABU9X2F1_9MICC</name>
<dbReference type="InterPro" id="IPR004143">
    <property type="entry name" value="BPL_LPL_catalytic"/>
</dbReference>
<dbReference type="SUPFAM" id="SSF55681">
    <property type="entry name" value="Class II aaRS and biotin synthetases"/>
    <property type="match status" value="1"/>
</dbReference>
<gene>
    <name evidence="3" type="ORF">ABCQ75_14000</name>
</gene>
<evidence type="ECO:0000256" key="1">
    <source>
        <dbReference type="SAM" id="MobiDB-lite"/>
    </source>
</evidence>
<accession>A0ABU9X2F1</accession>
<dbReference type="EMBL" id="JBDFRB010000015">
    <property type="protein sequence ID" value="MEN2745636.1"/>
    <property type="molecule type" value="Genomic_DNA"/>
</dbReference>
<dbReference type="Pfam" id="PF21948">
    <property type="entry name" value="LplA-B_cat"/>
    <property type="match status" value="1"/>
</dbReference>
<comment type="caution">
    <text evidence="3">The sequence shown here is derived from an EMBL/GenBank/DDBJ whole genome shotgun (WGS) entry which is preliminary data.</text>
</comment>
<evidence type="ECO:0000313" key="4">
    <source>
        <dbReference type="Proteomes" id="UP001422074"/>
    </source>
</evidence>
<dbReference type="RefSeq" id="WP_345886118.1">
    <property type="nucleotide sequence ID" value="NZ_JBDFRB010000015.1"/>
</dbReference>
<dbReference type="PROSITE" id="PS51733">
    <property type="entry name" value="BPL_LPL_CATALYTIC"/>
    <property type="match status" value="1"/>
</dbReference>
<feature type="region of interest" description="Disordered" evidence="1">
    <location>
        <begin position="237"/>
        <end position="269"/>
    </location>
</feature>
<keyword evidence="4" id="KW-1185">Reference proteome</keyword>
<sequence>MPSPPTAAPFGSGPVGLVQAAGERPGAEDMDLVHERLAALGAGGLGELNIVRPASTAAFSRLDSRLPGYEAARAALAARGFEPIIRPVGGHLAVYGPGDLVVHLWAPHPDARSQIRERFMLFGEAVAGSLRELGVDTRIGAVPGEYCTGEYSVNRAGTAKLAGTGQRLTRHGYLFSAVLMVERADAARAALEEAYSLLGLEFAPESVGCVADAVPGATADSLRHTLAAAVGRLVPLSPRTSSSSAPSSALASPSGLPPASTAIPASAIS</sequence>
<dbReference type="InterPro" id="IPR045864">
    <property type="entry name" value="aa-tRNA-synth_II/BPL/LPL"/>
</dbReference>
<organism evidence="3 4">
    <name type="scientific">Sinomonas halotolerans</name>
    <dbReference type="NCBI Taxonomy" id="1644133"/>
    <lineage>
        <taxon>Bacteria</taxon>
        <taxon>Bacillati</taxon>
        <taxon>Actinomycetota</taxon>
        <taxon>Actinomycetes</taxon>
        <taxon>Micrococcales</taxon>
        <taxon>Micrococcaceae</taxon>
        <taxon>Sinomonas</taxon>
    </lineage>
</organism>
<keyword evidence="3" id="KW-0436">Ligase</keyword>
<proteinExistence type="predicted"/>